<keyword evidence="1" id="KW-0812">Transmembrane</keyword>
<keyword evidence="1" id="KW-1133">Transmembrane helix</keyword>
<feature type="domain" description="YdbS-like PH" evidence="2">
    <location>
        <begin position="67"/>
        <end position="133"/>
    </location>
</feature>
<sequence length="477" mass="54745">MNDAHDVKRYHPAWIAVELITALKNSVFAIVFLFILKANSTSGWIVWGRYLFIAAAILTIFSVFMKWFMHRYELQASSIVVKEGILVKKQRTVAIERIQNHHSNTTFVHRWFNLTSLTLETGTSGDDAAITFPVITNLEKDRILSLLEEKGSAQVAENGENLEQKGRTVHFRSTRKDLFKASFTSLSFLAIFPLLSAVYFNLADFFDIEDSAGNAAEYLIGHWWMLIILFVIAMALSVAIGFFKTVIKYGNYEISDDAERIYIEKGVGSSSSFSIQKHKVQAIVVEQSILKRLLGLASIKLITVGSAEGEEKDSSSLYPFMPKHEAYELLHTLLPDYPIEENMSRFPLKVLWLKLVLPYYLTILTAAGLFFFKREWIWAAAIIFFLSVISRVLDYYFTSYIRHGDTVQVRRGGITNETFVTRRSQIQQITVRHSWIQRKFGVASLSFINRAKPMHTSELYGLSKDQASEFYRWYHRS</sequence>
<reference evidence="3 4" key="1">
    <citation type="submission" date="2021-01" db="EMBL/GenBank/DDBJ databases">
        <title>Genomic Encyclopedia of Type Strains, Phase IV (KMG-IV): sequencing the most valuable type-strain genomes for metagenomic binning, comparative biology and taxonomic classification.</title>
        <authorList>
            <person name="Goeker M."/>
        </authorList>
    </citation>
    <scope>NUCLEOTIDE SEQUENCE [LARGE SCALE GENOMIC DNA]</scope>
    <source>
        <strain evidence="3 4">DSM 25879</strain>
    </source>
</reference>
<dbReference type="PIRSF" id="PIRSF026631">
    <property type="entry name" value="UCP026631"/>
    <property type="match status" value="1"/>
</dbReference>
<dbReference type="PANTHER" id="PTHR34473:SF2">
    <property type="entry name" value="UPF0699 TRANSMEMBRANE PROTEIN YDBT"/>
    <property type="match status" value="1"/>
</dbReference>
<dbReference type="InterPro" id="IPR014529">
    <property type="entry name" value="UCP026631"/>
</dbReference>
<dbReference type="PANTHER" id="PTHR34473">
    <property type="entry name" value="UPF0699 TRANSMEMBRANE PROTEIN YDBS"/>
    <property type="match status" value="1"/>
</dbReference>
<feature type="domain" description="YdbS-like PH" evidence="2">
    <location>
        <begin position="395"/>
        <end position="474"/>
    </location>
</feature>
<feature type="transmembrane region" description="Helical" evidence="1">
    <location>
        <begin position="181"/>
        <end position="202"/>
    </location>
</feature>
<feature type="transmembrane region" description="Helical" evidence="1">
    <location>
        <begin position="351"/>
        <end position="370"/>
    </location>
</feature>
<feature type="transmembrane region" description="Helical" evidence="1">
    <location>
        <begin position="12"/>
        <end position="35"/>
    </location>
</feature>
<organism evidence="3 4">
    <name type="scientific">Sutcliffiella tianshenii</name>
    <dbReference type="NCBI Taxonomy" id="1463404"/>
    <lineage>
        <taxon>Bacteria</taxon>
        <taxon>Bacillati</taxon>
        <taxon>Bacillota</taxon>
        <taxon>Bacilli</taxon>
        <taxon>Bacillales</taxon>
        <taxon>Bacillaceae</taxon>
        <taxon>Sutcliffiella</taxon>
    </lineage>
</organism>
<feature type="transmembrane region" description="Helical" evidence="1">
    <location>
        <begin position="376"/>
        <end position="393"/>
    </location>
</feature>
<proteinExistence type="predicted"/>
<feature type="domain" description="YdbS-like PH" evidence="2">
    <location>
        <begin position="255"/>
        <end position="332"/>
    </location>
</feature>
<evidence type="ECO:0000313" key="4">
    <source>
        <dbReference type="Proteomes" id="UP000737402"/>
    </source>
</evidence>
<protein>
    <submittedName>
        <fullName evidence="3">Membrane protein</fullName>
    </submittedName>
</protein>
<dbReference type="Pfam" id="PF03703">
    <property type="entry name" value="bPH_2"/>
    <property type="match status" value="3"/>
</dbReference>
<gene>
    <name evidence="3" type="ORF">JOC95_000661</name>
</gene>
<evidence type="ECO:0000256" key="1">
    <source>
        <dbReference type="SAM" id="Phobius"/>
    </source>
</evidence>
<dbReference type="InterPro" id="IPR005182">
    <property type="entry name" value="YdbS-like_PH"/>
</dbReference>
<keyword evidence="1" id="KW-0472">Membrane</keyword>
<evidence type="ECO:0000313" key="3">
    <source>
        <dbReference type="EMBL" id="MBM7618819.1"/>
    </source>
</evidence>
<accession>A0ABS2NW19</accession>
<evidence type="ECO:0000259" key="2">
    <source>
        <dbReference type="Pfam" id="PF03703"/>
    </source>
</evidence>
<keyword evidence="4" id="KW-1185">Reference proteome</keyword>
<dbReference type="RefSeq" id="WP_204413280.1">
    <property type="nucleotide sequence ID" value="NZ_JAFBED010000001.1"/>
</dbReference>
<feature type="transmembrane region" description="Helical" evidence="1">
    <location>
        <begin position="222"/>
        <end position="243"/>
    </location>
</feature>
<dbReference type="Proteomes" id="UP000737402">
    <property type="component" value="Unassembled WGS sequence"/>
</dbReference>
<name>A0ABS2NW19_9BACI</name>
<feature type="transmembrane region" description="Helical" evidence="1">
    <location>
        <begin position="47"/>
        <end position="68"/>
    </location>
</feature>
<dbReference type="EMBL" id="JAFBED010000001">
    <property type="protein sequence ID" value="MBM7618819.1"/>
    <property type="molecule type" value="Genomic_DNA"/>
</dbReference>
<comment type="caution">
    <text evidence="3">The sequence shown here is derived from an EMBL/GenBank/DDBJ whole genome shotgun (WGS) entry which is preliminary data.</text>
</comment>